<reference evidence="3 4" key="1">
    <citation type="journal article" date="2018" name="BMC Genomics">
        <title>Genomic comparison of Trypanosoma conorhini and Trypanosoma rangeli to Trypanosoma cruzi strains of high and low virulence.</title>
        <authorList>
            <person name="Bradwell K.R."/>
            <person name="Koparde V.N."/>
            <person name="Matveyev A.V."/>
            <person name="Serrano M.G."/>
            <person name="Alves J.M."/>
            <person name="Parikh H."/>
            <person name="Huang B."/>
            <person name="Lee V."/>
            <person name="Espinosa-Alvarez O."/>
            <person name="Ortiz P.A."/>
            <person name="Costa-Martins A.G."/>
            <person name="Teixeira M.M."/>
            <person name="Buck G.A."/>
        </authorList>
    </citation>
    <scope>NUCLEOTIDE SEQUENCE [LARGE SCALE GENOMIC DNA]</scope>
    <source>
        <strain evidence="3 4">025E</strain>
    </source>
</reference>
<evidence type="ECO:0000313" key="3">
    <source>
        <dbReference type="EMBL" id="RNF10730.1"/>
    </source>
</evidence>
<feature type="transmembrane region" description="Helical" evidence="2">
    <location>
        <begin position="37"/>
        <end position="62"/>
    </location>
</feature>
<dbReference type="GeneID" id="40320355"/>
<protein>
    <submittedName>
        <fullName evidence="3">Uncharacterized protein</fullName>
    </submittedName>
</protein>
<comment type="caution">
    <text evidence="3">The sequence shown here is derived from an EMBL/GenBank/DDBJ whole genome shotgun (WGS) entry which is preliminary data.</text>
</comment>
<proteinExistence type="predicted"/>
<dbReference type="RefSeq" id="XP_029226272.1">
    <property type="nucleotide sequence ID" value="XM_029373616.1"/>
</dbReference>
<feature type="region of interest" description="Disordered" evidence="1">
    <location>
        <begin position="136"/>
        <end position="162"/>
    </location>
</feature>
<evidence type="ECO:0000313" key="4">
    <source>
        <dbReference type="Proteomes" id="UP000284403"/>
    </source>
</evidence>
<sequence length="229" mass="24925">MEPLARGEGATLRRNAQGQTITPTCCSFFSTLRRGIVFVLFLFCFPARGFWVLLLCLPSPLWCPVRTPPALRSMGTPASDGYALPVAVLPSGVGRHGLPQRWQCRNASGAGVPAPRPVRGLSRRWRTSIRTGVAWSGRLSGEKRGQNGGARPSSKVAPSGSDATAMVACGPCERPTATTETCRGVGEGADALPRNRREHRTRASTCLARYRPRNPCPVHRILWAWRCLH</sequence>
<keyword evidence="2" id="KW-0812">Transmembrane</keyword>
<organism evidence="3 4">
    <name type="scientific">Trypanosoma conorhini</name>
    <dbReference type="NCBI Taxonomy" id="83891"/>
    <lineage>
        <taxon>Eukaryota</taxon>
        <taxon>Discoba</taxon>
        <taxon>Euglenozoa</taxon>
        <taxon>Kinetoplastea</taxon>
        <taxon>Metakinetoplastina</taxon>
        <taxon>Trypanosomatida</taxon>
        <taxon>Trypanosomatidae</taxon>
        <taxon>Trypanosoma</taxon>
    </lineage>
</organism>
<keyword evidence="2" id="KW-1133">Transmembrane helix</keyword>
<accession>A0A3R7MSY7</accession>
<evidence type="ECO:0000256" key="1">
    <source>
        <dbReference type="SAM" id="MobiDB-lite"/>
    </source>
</evidence>
<name>A0A3R7MSY7_9TRYP</name>
<evidence type="ECO:0000256" key="2">
    <source>
        <dbReference type="SAM" id="Phobius"/>
    </source>
</evidence>
<keyword evidence="2" id="KW-0472">Membrane</keyword>
<keyword evidence="4" id="KW-1185">Reference proteome</keyword>
<gene>
    <name evidence="3" type="ORF">Tco025E_06744</name>
</gene>
<dbReference type="Proteomes" id="UP000284403">
    <property type="component" value="Unassembled WGS sequence"/>
</dbReference>
<dbReference type="AlphaFoldDB" id="A0A3R7MSY7"/>
<dbReference type="EMBL" id="MKKU01000475">
    <property type="protein sequence ID" value="RNF10730.1"/>
    <property type="molecule type" value="Genomic_DNA"/>
</dbReference>